<evidence type="ECO:0000313" key="18">
    <source>
        <dbReference type="Proteomes" id="UP000183508"/>
    </source>
</evidence>
<evidence type="ECO:0000256" key="13">
    <source>
        <dbReference type="ARBA" id="ARBA00023316"/>
    </source>
</evidence>
<dbReference type="GO" id="GO:0009252">
    <property type="term" value="P:peptidoglycan biosynthetic process"/>
    <property type="evidence" value="ECO:0007669"/>
    <property type="project" value="UniProtKB-KW"/>
</dbReference>
<dbReference type="Pfam" id="PF03717">
    <property type="entry name" value="PBP_dimer"/>
    <property type="match status" value="1"/>
</dbReference>
<dbReference type="InterPro" id="IPR005311">
    <property type="entry name" value="PBP_dimer"/>
</dbReference>
<dbReference type="GO" id="GO:0071555">
    <property type="term" value="P:cell wall organization"/>
    <property type="evidence" value="ECO:0007669"/>
    <property type="project" value="UniProtKB-KW"/>
</dbReference>
<dbReference type="Gene3D" id="3.90.1310.10">
    <property type="entry name" value="Penicillin-binding protein 2a (Domain 2)"/>
    <property type="match status" value="1"/>
</dbReference>
<dbReference type="PANTHER" id="PTHR30627:SF2">
    <property type="entry name" value="PEPTIDOGLYCAN D,D-TRANSPEPTIDASE MRDA"/>
    <property type="match status" value="1"/>
</dbReference>
<dbReference type="STRING" id="392015.SAMN05421543_101197"/>
<reference evidence="18" key="1">
    <citation type="submission" date="2016-10" db="EMBL/GenBank/DDBJ databases">
        <authorList>
            <person name="Varghese N."/>
        </authorList>
    </citation>
    <scope>NUCLEOTIDE SEQUENCE [LARGE SCALE GENOMIC DNA]</scope>
    <source>
        <strain evidence="18">DSM 17980</strain>
    </source>
</reference>
<evidence type="ECO:0000256" key="3">
    <source>
        <dbReference type="ARBA" id="ARBA00007171"/>
    </source>
</evidence>
<sequence>MIRTKKTKRSERSLARRANVVYGMTFLASLSLILRLGYLQIARGEEFREKASNARQDTIPVLPARGRIYDANGDLLAYDKPAYTLYLANDPSLKPRLPSIAAKLAPVLKVKESDLLETMQQETYQSQIELASGLTDQQLAWVEEHRSELPGVDVMVESQRTYPYGVLAGQVLGYTGQIPAGKETYYVDELHYLRTQKVGVAGLELQYERVLQGKVGKQIVQVNSNGSPIQTLDYDPAPVPGANLQLTLDGHLQAIAQQVLMDAVEKSKYAAYIHDAEAVVLDVKTGGVLAMVSYPYLDPNWFVGGSKAYDPHKHYVETSGAQLNNVIQSPRTPGSTVKMANLVTALKNGIVTPNTVFQDHTITYVGTTKMNDNNEYHGLVTPVKAIAQSCDTFFYEVGLWLGKWMGADASSGGGFTGASSYPQWLNTQFARGITTLFQGERDFGLGAKTGIDLPYEAQGRFYVEDSRKQMQRVQLDLDKAEESLKKNGSYPLYGSPADLAMAGIGQTQQFTPIELAQYVATIANNGVRLQPHLVAKIVPQDGSPPQEIKPVVQAKLNIPAQYLKIVQEGMHEATTVGTAAQAFQGAPYAAAGKTGTAQITEGGVNMDNSVFVGYAPFDNPQIAVCVMVPGAGYGAETAAPVARQLMDAYFQEHHQFFPKEQWSDTRIPADYKMWSSYVKPEQAKG</sequence>
<evidence type="ECO:0000259" key="16">
    <source>
        <dbReference type="Pfam" id="PF03717"/>
    </source>
</evidence>
<dbReference type="Gene3D" id="3.40.710.10">
    <property type="entry name" value="DD-peptidase/beta-lactamase superfamily"/>
    <property type="match status" value="1"/>
</dbReference>
<dbReference type="SUPFAM" id="SSF56519">
    <property type="entry name" value="Penicillin binding protein dimerisation domain"/>
    <property type="match status" value="1"/>
</dbReference>
<dbReference type="InterPro" id="IPR036138">
    <property type="entry name" value="PBP_dimer_sf"/>
</dbReference>
<dbReference type="GO" id="GO:0071972">
    <property type="term" value="F:peptidoglycan L,D-transpeptidase activity"/>
    <property type="evidence" value="ECO:0007669"/>
    <property type="project" value="TreeGrafter"/>
</dbReference>
<evidence type="ECO:0000256" key="10">
    <source>
        <dbReference type="ARBA" id="ARBA00022984"/>
    </source>
</evidence>
<evidence type="ECO:0000256" key="11">
    <source>
        <dbReference type="ARBA" id="ARBA00022989"/>
    </source>
</evidence>
<evidence type="ECO:0000256" key="8">
    <source>
        <dbReference type="ARBA" id="ARBA00022801"/>
    </source>
</evidence>
<keyword evidence="12 14" id="KW-0472">Membrane</keyword>
<dbReference type="GO" id="GO:0006508">
    <property type="term" value="P:proteolysis"/>
    <property type="evidence" value="ECO:0007669"/>
    <property type="project" value="UniProtKB-KW"/>
</dbReference>
<evidence type="ECO:0000256" key="14">
    <source>
        <dbReference type="SAM" id="Phobius"/>
    </source>
</evidence>
<dbReference type="InterPro" id="IPR017790">
    <property type="entry name" value="Penicillin-binding_protein_2"/>
</dbReference>
<evidence type="ECO:0000256" key="2">
    <source>
        <dbReference type="ARBA" id="ARBA00004236"/>
    </source>
</evidence>
<dbReference type="RefSeq" id="WP_074948689.1">
    <property type="nucleotide sequence ID" value="NZ_FPBV01000001.1"/>
</dbReference>
<proteinExistence type="inferred from homology"/>
<keyword evidence="4" id="KW-1003">Cell membrane</keyword>
<dbReference type="Pfam" id="PF00905">
    <property type="entry name" value="Transpeptidase"/>
    <property type="match status" value="1"/>
</dbReference>
<dbReference type="OrthoDB" id="2378949at2"/>
<name>A0A1I7FDD0_9BACL</name>
<keyword evidence="11 14" id="KW-1133">Transmembrane helix</keyword>
<comment type="similarity">
    <text evidence="3">Belongs to the transpeptidase family.</text>
</comment>
<dbReference type="GO" id="GO:0008658">
    <property type="term" value="F:penicillin binding"/>
    <property type="evidence" value="ECO:0007669"/>
    <property type="project" value="InterPro"/>
</dbReference>
<evidence type="ECO:0000256" key="7">
    <source>
        <dbReference type="ARBA" id="ARBA00022692"/>
    </source>
</evidence>
<keyword evidence="5" id="KW-0997">Cell inner membrane</keyword>
<evidence type="ECO:0000259" key="15">
    <source>
        <dbReference type="Pfam" id="PF00905"/>
    </source>
</evidence>
<keyword evidence="18" id="KW-1185">Reference proteome</keyword>
<dbReference type="GO" id="GO:0005886">
    <property type="term" value="C:plasma membrane"/>
    <property type="evidence" value="ECO:0007669"/>
    <property type="project" value="UniProtKB-SubCell"/>
</dbReference>
<dbReference type="Proteomes" id="UP000183508">
    <property type="component" value="Unassembled WGS sequence"/>
</dbReference>
<keyword evidence="7 14" id="KW-0812">Transmembrane</keyword>
<keyword evidence="8" id="KW-0378">Hydrolase</keyword>
<dbReference type="InterPro" id="IPR012338">
    <property type="entry name" value="Beta-lactam/transpept-like"/>
</dbReference>
<keyword evidence="10" id="KW-0573">Peptidoglycan synthesis</keyword>
<gene>
    <name evidence="17" type="ORF">SAMN05421543_101197</name>
</gene>
<evidence type="ECO:0000256" key="5">
    <source>
        <dbReference type="ARBA" id="ARBA00022519"/>
    </source>
</evidence>
<keyword evidence="6" id="KW-0645">Protease</keyword>
<dbReference type="EMBL" id="FPBV01000001">
    <property type="protein sequence ID" value="SFU34253.1"/>
    <property type="molecule type" value="Genomic_DNA"/>
</dbReference>
<feature type="domain" description="Penicillin-binding protein dimerisation" evidence="16">
    <location>
        <begin position="63"/>
        <end position="232"/>
    </location>
</feature>
<keyword evidence="13" id="KW-0961">Cell wall biogenesis/degradation</keyword>
<evidence type="ECO:0000313" key="17">
    <source>
        <dbReference type="EMBL" id="SFU34253.1"/>
    </source>
</evidence>
<dbReference type="SUPFAM" id="SSF56601">
    <property type="entry name" value="beta-lactamase/transpeptidase-like"/>
    <property type="match status" value="1"/>
</dbReference>
<dbReference type="NCBIfam" id="TIGR03423">
    <property type="entry name" value="pbp2_mrdA"/>
    <property type="match status" value="1"/>
</dbReference>
<evidence type="ECO:0000256" key="6">
    <source>
        <dbReference type="ARBA" id="ARBA00022670"/>
    </source>
</evidence>
<dbReference type="AlphaFoldDB" id="A0A1I7FDD0"/>
<accession>A0A1I7FDD0</accession>
<keyword evidence="9" id="KW-0133">Cell shape</keyword>
<feature type="transmembrane region" description="Helical" evidence="14">
    <location>
        <begin position="20"/>
        <end position="38"/>
    </location>
</feature>
<organism evidence="17 18">
    <name type="scientific">Alicyclobacillus macrosporangiidus</name>
    <dbReference type="NCBI Taxonomy" id="392015"/>
    <lineage>
        <taxon>Bacteria</taxon>
        <taxon>Bacillati</taxon>
        <taxon>Bacillota</taxon>
        <taxon>Bacilli</taxon>
        <taxon>Bacillales</taxon>
        <taxon>Alicyclobacillaceae</taxon>
        <taxon>Alicyclobacillus</taxon>
    </lineage>
</organism>
<dbReference type="InterPro" id="IPR001460">
    <property type="entry name" value="PCN-bd_Tpept"/>
</dbReference>
<dbReference type="GO" id="GO:0009002">
    <property type="term" value="F:serine-type D-Ala-D-Ala carboxypeptidase activity"/>
    <property type="evidence" value="ECO:0007669"/>
    <property type="project" value="InterPro"/>
</dbReference>
<evidence type="ECO:0000256" key="4">
    <source>
        <dbReference type="ARBA" id="ARBA00022475"/>
    </source>
</evidence>
<dbReference type="PANTHER" id="PTHR30627">
    <property type="entry name" value="PEPTIDOGLYCAN D,D-TRANSPEPTIDASE"/>
    <property type="match status" value="1"/>
</dbReference>
<feature type="domain" description="Penicillin-binding protein transpeptidase" evidence="15">
    <location>
        <begin position="278"/>
        <end position="647"/>
    </location>
</feature>
<protein>
    <submittedName>
        <fullName evidence="17">Penicillin-binding protein 2</fullName>
    </submittedName>
</protein>
<dbReference type="InterPro" id="IPR050515">
    <property type="entry name" value="Beta-lactam/transpept"/>
</dbReference>
<evidence type="ECO:0000256" key="12">
    <source>
        <dbReference type="ARBA" id="ARBA00023136"/>
    </source>
</evidence>
<evidence type="ECO:0000256" key="1">
    <source>
        <dbReference type="ARBA" id="ARBA00004167"/>
    </source>
</evidence>
<comment type="subcellular location">
    <subcellularLocation>
        <location evidence="2">Cell membrane</location>
    </subcellularLocation>
    <subcellularLocation>
        <location evidence="1">Membrane</location>
        <topology evidence="1">Single-pass membrane protein</topology>
    </subcellularLocation>
</comment>
<dbReference type="GO" id="GO:0008360">
    <property type="term" value="P:regulation of cell shape"/>
    <property type="evidence" value="ECO:0007669"/>
    <property type="project" value="UniProtKB-KW"/>
</dbReference>
<evidence type="ECO:0000256" key="9">
    <source>
        <dbReference type="ARBA" id="ARBA00022960"/>
    </source>
</evidence>